<dbReference type="Pfam" id="PF16353">
    <property type="entry name" value="LacZ_4"/>
    <property type="match status" value="1"/>
</dbReference>
<keyword evidence="6 8" id="KW-0326">Glycosidase</keyword>
<evidence type="ECO:0000313" key="11">
    <source>
        <dbReference type="Proteomes" id="UP001501734"/>
    </source>
</evidence>
<dbReference type="InterPro" id="IPR006104">
    <property type="entry name" value="Glyco_hydro_2_N"/>
</dbReference>
<keyword evidence="11" id="KW-1185">Reference proteome</keyword>
<dbReference type="SMART" id="SM01038">
    <property type="entry name" value="Bgal_small_N"/>
    <property type="match status" value="1"/>
</dbReference>
<dbReference type="InterPro" id="IPR023230">
    <property type="entry name" value="Glyco_hydro_2_CS"/>
</dbReference>
<keyword evidence="5 8" id="KW-0378">Hydrolase</keyword>
<dbReference type="Proteomes" id="UP001501734">
    <property type="component" value="Unassembled WGS sequence"/>
</dbReference>
<dbReference type="EMBL" id="BAABDL010000014">
    <property type="protein sequence ID" value="GAA4058659.1"/>
    <property type="molecule type" value="Genomic_DNA"/>
</dbReference>
<organism evidence="10 11">
    <name type="scientific">Amphibacillus indicireducens</name>
    <dbReference type="NCBI Taxonomy" id="1076330"/>
    <lineage>
        <taxon>Bacteria</taxon>
        <taxon>Bacillati</taxon>
        <taxon>Bacillota</taxon>
        <taxon>Bacilli</taxon>
        <taxon>Bacillales</taxon>
        <taxon>Bacillaceae</taxon>
        <taxon>Amphibacillus</taxon>
    </lineage>
</organism>
<dbReference type="SUPFAM" id="SSF49303">
    <property type="entry name" value="beta-Galactosidase/glucuronidase domain"/>
    <property type="match status" value="2"/>
</dbReference>
<dbReference type="InterPro" id="IPR006101">
    <property type="entry name" value="Glyco_hydro_2"/>
</dbReference>
<dbReference type="InterPro" id="IPR008979">
    <property type="entry name" value="Galactose-bd-like_sf"/>
</dbReference>
<dbReference type="Gene3D" id="2.60.40.10">
    <property type="entry name" value="Immunoglobulins"/>
    <property type="match status" value="2"/>
</dbReference>
<dbReference type="EC" id="3.2.1.23" evidence="3 8"/>
<dbReference type="InterPro" id="IPR004199">
    <property type="entry name" value="B-gal_small/dom_5"/>
</dbReference>
<dbReference type="Gene3D" id="2.60.120.260">
    <property type="entry name" value="Galactose-binding domain-like"/>
    <property type="match status" value="1"/>
</dbReference>
<dbReference type="Pfam" id="PF02836">
    <property type="entry name" value="Glyco_hydro_2_C"/>
    <property type="match status" value="1"/>
</dbReference>
<dbReference type="InterPro" id="IPR013783">
    <property type="entry name" value="Ig-like_fold"/>
</dbReference>
<comment type="caution">
    <text evidence="10">The sequence shown here is derived from an EMBL/GenBank/DDBJ whole genome shotgun (WGS) entry which is preliminary data.</text>
</comment>
<dbReference type="Gene3D" id="3.20.20.80">
    <property type="entry name" value="Glycosidases"/>
    <property type="match status" value="1"/>
</dbReference>
<evidence type="ECO:0000256" key="5">
    <source>
        <dbReference type="ARBA" id="ARBA00022801"/>
    </source>
</evidence>
<evidence type="ECO:0000256" key="7">
    <source>
        <dbReference type="ARBA" id="ARBA00032230"/>
    </source>
</evidence>
<gene>
    <name evidence="10" type="ORF">GCM10022410_02270</name>
</gene>
<dbReference type="InterPro" id="IPR036156">
    <property type="entry name" value="Beta-gal/glucu_dom_sf"/>
</dbReference>
<dbReference type="RefSeq" id="WP_344909579.1">
    <property type="nucleotide sequence ID" value="NZ_BAABDL010000014.1"/>
</dbReference>
<evidence type="ECO:0000256" key="4">
    <source>
        <dbReference type="ARBA" id="ARBA00013303"/>
    </source>
</evidence>
<evidence type="ECO:0000256" key="2">
    <source>
        <dbReference type="ARBA" id="ARBA00007401"/>
    </source>
</evidence>
<dbReference type="InterPro" id="IPR006102">
    <property type="entry name" value="Ig-like_GH2"/>
</dbReference>
<dbReference type="InterPro" id="IPR017853">
    <property type="entry name" value="GH"/>
</dbReference>
<evidence type="ECO:0000313" key="10">
    <source>
        <dbReference type="EMBL" id="GAA4058659.1"/>
    </source>
</evidence>
<dbReference type="InterPro" id="IPR032312">
    <property type="entry name" value="LacZ_4"/>
</dbReference>
<evidence type="ECO:0000256" key="3">
    <source>
        <dbReference type="ARBA" id="ARBA00012756"/>
    </source>
</evidence>
<dbReference type="PRINTS" id="PR00132">
    <property type="entry name" value="GLHYDRLASE2"/>
</dbReference>
<dbReference type="InterPro" id="IPR050347">
    <property type="entry name" value="Bact_Beta-galactosidase"/>
</dbReference>
<feature type="domain" description="Beta galactosidase small chain/" evidence="9">
    <location>
        <begin position="767"/>
        <end position="1037"/>
    </location>
</feature>
<dbReference type="InterPro" id="IPR011013">
    <property type="entry name" value="Gal_mutarotase_sf_dom"/>
</dbReference>
<dbReference type="GO" id="GO:0016787">
    <property type="term" value="F:hydrolase activity"/>
    <property type="evidence" value="ECO:0007669"/>
    <property type="project" value="UniProtKB-KW"/>
</dbReference>
<dbReference type="PROSITE" id="PS00608">
    <property type="entry name" value="GLYCOSYL_HYDROL_F2_2"/>
    <property type="match status" value="1"/>
</dbReference>
<evidence type="ECO:0000256" key="6">
    <source>
        <dbReference type="ARBA" id="ARBA00023295"/>
    </source>
</evidence>
<evidence type="ECO:0000256" key="8">
    <source>
        <dbReference type="RuleBase" id="RU361154"/>
    </source>
</evidence>
<dbReference type="PANTHER" id="PTHR46323:SF2">
    <property type="entry name" value="BETA-GALACTOSIDASE"/>
    <property type="match status" value="1"/>
</dbReference>
<dbReference type="InterPro" id="IPR023232">
    <property type="entry name" value="Glyco_hydro_2_AS"/>
</dbReference>
<reference evidence="11" key="1">
    <citation type="journal article" date="2019" name="Int. J. Syst. Evol. Microbiol.">
        <title>The Global Catalogue of Microorganisms (GCM) 10K type strain sequencing project: providing services to taxonomists for standard genome sequencing and annotation.</title>
        <authorList>
            <consortium name="The Broad Institute Genomics Platform"/>
            <consortium name="The Broad Institute Genome Sequencing Center for Infectious Disease"/>
            <person name="Wu L."/>
            <person name="Ma J."/>
        </authorList>
    </citation>
    <scope>NUCLEOTIDE SEQUENCE [LARGE SCALE GENOMIC DNA]</scope>
    <source>
        <strain evidence="11">JCM 17250</strain>
    </source>
</reference>
<dbReference type="SUPFAM" id="SSF49785">
    <property type="entry name" value="Galactose-binding domain-like"/>
    <property type="match status" value="1"/>
</dbReference>
<dbReference type="SUPFAM" id="SSF51445">
    <property type="entry name" value="(Trans)glycosidases"/>
    <property type="match status" value="1"/>
</dbReference>
<dbReference type="Pfam" id="PF00703">
    <property type="entry name" value="Glyco_hydro_2"/>
    <property type="match status" value="1"/>
</dbReference>
<dbReference type="PROSITE" id="PS00719">
    <property type="entry name" value="GLYCOSYL_HYDROL_F2_1"/>
    <property type="match status" value="1"/>
</dbReference>
<protein>
    <recommendedName>
        <fullName evidence="4 8">Beta-galactosidase</fullName>
        <ecNumber evidence="3 8">3.2.1.23</ecNumber>
    </recommendedName>
    <alternativeName>
        <fullName evidence="7 8">Lactase</fullName>
    </alternativeName>
</protein>
<comment type="catalytic activity">
    <reaction evidence="1 8">
        <text>Hydrolysis of terminal non-reducing beta-D-galactose residues in beta-D-galactosides.</text>
        <dbReference type="EC" id="3.2.1.23"/>
    </reaction>
</comment>
<dbReference type="PANTHER" id="PTHR46323">
    <property type="entry name" value="BETA-GALACTOSIDASE"/>
    <property type="match status" value="1"/>
</dbReference>
<dbReference type="InterPro" id="IPR014718">
    <property type="entry name" value="GH-type_carb-bd"/>
</dbReference>
<name>A0ABP7V3Q0_9BACI</name>
<comment type="similarity">
    <text evidence="2 8">Belongs to the glycosyl hydrolase 2 family.</text>
</comment>
<evidence type="ECO:0000259" key="9">
    <source>
        <dbReference type="SMART" id="SM01038"/>
    </source>
</evidence>
<proteinExistence type="inferred from homology"/>
<dbReference type="Pfam" id="PF02929">
    <property type="entry name" value="Bgal_small_N"/>
    <property type="match status" value="1"/>
</dbReference>
<sequence>MIKKLEKFKYTPPNNGYPEWNNNPEIFQLNRRAAHATLMPYANVEQALALERTASPFYQSLNGQWKFAFAEKPTERIEDFYTSDFDHSDWDSIRVPSHWQLEGYDYPQYTNVIYPWVEKDNIKPPYAPTNYNPVGQYVRSFEVPKNWGDRPVYLHFAGVESAFYVWLNGDLVGYSEDTFTVAEFDLTPYLVEGENKLAVEVYRWSDASWLEDQDFWRFSGIFRDVYLYAPAETHIDDFFVQTDLDADYRDAVLSVDVNVRDYYQLSPSVEVRGMLYDQDQQPVFDHPLTAQVNFSGKELSDVRIESAVVNPLKWSAEDPNLYTLVLSLVNEAGAVLEAISCQVGFRVFELKDGLMKINGERIVFKGVNRHEFTAERGRAVTYEDMVADIELMKQFNINAVRTSHYPNHPLWYELCDQYGLYVIDENNLETHALWRYGQKELEESVPGSRPEWTENVLDRCNSMFQRDKNHPSIMIWSLGNESFGGDNFLHMHDFFAENDPGRLVHYEGVFHYRPSERASDMESTMYVKPDHVRHYAETADEQSKPYILCEFSHAMGNSLGNFYKYTDLFDQYPILQGGFIWDWKDQSLWHKTEDGTPFLAYGGDFGESPHDGNFSGDGVIFGDGTVSPKLYEVKRCYQNVDFHAVDLASGQIEVKNKFLFTNLADYQLIWQIEQNGVQVDSGTTDFELVPGEMKQVELGYTLPTNGIANDEFILTISFVEKVQRLWCDVGHEVAFDQFILPVKVKPTAIEIEPVGALDVQAKTHQLIVAGADFTISFDQDSGLLDSYQISGNEMIKEALRPHFWRAMTDNDRGNKLDQRSRIWRDADLSRELIRFDYSVSAGSVKVSTVLIYEAINQTRVMIDYTISVTGEVDIDYVLIPGAGLPEIPAIGFVLQMSDQFDRLSWYGKGPHESYLDKQKGAKIGRYTGRVANQMVPYLKPQECGNKIGVRSADIINEAGIGLALSGQPTFELNALPYTDKQLELASHSYKLPKTDHTVVRINLAQMGIAGDDTWGAPTHPEFTLYAEQNYHFSFSLAGVKK</sequence>
<dbReference type="Pfam" id="PF02837">
    <property type="entry name" value="Glyco_hydro_2_N"/>
    <property type="match status" value="1"/>
</dbReference>
<dbReference type="SUPFAM" id="SSF74650">
    <property type="entry name" value="Galactose mutarotase-like"/>
    <property type="match status" value="1"/>
</dbReference>
<accession>A0ABP7V3Q0</accession>
<evidence type="ECO:0000256" key="1">
    <source>
        <dbReference type="ARBA" id="ARBA00001412"/>
    </source>
</evidence>
<dbReference type="Gene3D" id="2.70.98.10">
    <property type="match status" value="1"/>
</dbReference>
<dbReference type="InterPro" id="IPR006103">
    <property type="entry name" value="Glyco_hydro_2_cat"/>
</dbReference>